<evidence type="ECO:0000313" key="3">
    <source>
        <dbReference type="Proteomes" id="UP000231019"/>
    </source>
</evidence>
<organism evidence="2 3">
    <name type="scientific">bacterium (Candidatus Blackallbacteria) CG17_big_fil_post_rev_8_21_14_2_50_48_46</name>
    <dbReference type="NCBI Taxonomy" id="2014261"/>
    <lineage>
        <taxon>Bacteria</taxon>
        <taxon>Candidatus Blackallbacteria</taxon>
    </lineage>
</organism>
<feature type="region of interest" description="Disordered" evidence="1">
    <location>
        <begin position="1"/>
        <end position="20"/>
    </location>
</feature>
<dbReference type="Proteomes" id="UP000231019">
    <property type="component" value="Unassembled WGS sequence"/>
</dbReference>
<proteinExistence type="predicted"/>
<evidence type="ECO:0000256" key="1">
    <source>
        <dbReference type="SAM" id="MobiDB-lite"/>
    </source>
</evidence>
<comment type="caution">
    <text evidence="2">The sequence shown here is derived from an EMBL/GenBank/DDBJ whole genome shotgun (WGS) entry which is preliminary data.</text>
</comment>
<reference evidence="2 3" key="1">
    <citation type="submission" date="2017-09" db="EMBL/GenBank/DDBJ databases">
        <title>Depth-based differentiation of microbial function through sediment-hosted aquifers and enrichment of novel symbionts in the deep terrestrial subsurface.</title>
        <authorList>
            <person name="Probst A.J."/>
            <person name="Ladd B."/>
            <person name="Jarett J.K."/>
            <person name="Geller-Mcgrath D.E."/>
            <person name="Sieber C.M."/>
            <person name="Emerson J.B."/>
            <person name="Anantharaman K."/>
            <person name="Thomas B.C."/>
            <person name="Malmstrom R."/>
            <person name="Stieglmeier M."/>
            <person name="Klingl A."/>
            <person name="Woyke T."/>
            <person name="Ryan C.M."/>
            <person name="Banfield J.F."/>
        </authorList>
    </citation>
    <scope>NUCLEOTIDE SEQUENCE [LARGE SCALE GENOMIC DNA]</scope>
    <source>
        <strain evidence="2">CG17_big_fil_post_rev_8_21_14_2_50_48_46</strain>
    </source>
</reference>
<name>A0A2M7G7P6_9BACT</name>
<protein>
    <submittedName>
        <fullName evidence="2">Uncharacterized protein</fullName>
    </submittedName>
</protein>
<dbReference type="AlphaFoldDB" id="A0A2M7G7P6"/>
<evidence type="ECO:0000313" key="2">
    <source>
        <dbReference type="EMBL" id="PIW18011.1"/>
    </source>
</evidence>
<sequence length="137" mass="14707">MTATPSDDYIPASERDVPREHRRYTCNMGGGTEKSFRLPLDVKVLDVQNDTDQDLTFYVSFYDGTTDTPSGLHTPGTSSRIETVAAGSSRPVAQNTEFNSIHFKAGSAATGLVTLRPGAGHENEFGTLEARAIAAVV</sequence>
<accession>A0A2M7G7P6</accession>
<dbReference type="EMBL" id="PFFQ01000016">
    <property type="protein sequence ID" value="PIW18011.1"/>
    <property type="molecule type" value="Genomic_DNA"/>
</dbReference>
<gene>
    <name evidence="2" type="ORF">COW36_06620</name>
</gene>